<evidence type="ECO:0000313" key="2">
    <source>
        <dbReference type="EMBL" id="CAB4989706.1"/>
    </source>
</evidence>
<organism evidence="2">
    <name type="scientific">freshwater metagenome</name>
    <dbReference type="NCBI Taxonomy" id="449393"/>
    <lineage>
        <taxon>unclassified sequences</taxon>
        <taxon>metagenomes</taxon>
        <taxon>ecological metagenomes</taxon>
    </lineage>
</organism>
<protein>
    <submittedName>
        <fullName evidence="2">Unannotated protein</fullName>
    </submittedName>
</protein>
<sequence>MAALIQANPSQRCLVSVCDPEVALLAASIGVGGDISTKIGALRSYAFSNPTHITGKILRSGIEHFKFTQKGYNGMRVEMGLCAVLAIGEIRVLVTSLPAFTTDPAFYRCVDLEPTAAQIVVVKSHAQFQDSYDAIASEIIFLDTPGMSSDNIAQLPLTRIDRPLFPWDRDMVFDSGAAL</sequence>
<dbReference type="Pfam" id="PF07171">
    <property type="entry name" value="MlrC_C"/>
    <property type="match status" value="1"/>
</dbReference>
<proteinExistence type="predicted"/>
<dbReference type="AlphaFoldDB" id="A0A6J7N994"/>
<dbReference type="InterPro" id="IPR010799">
    <property type="entry name" value="MlrC_C"/>
</dbReference>
<evidence type="ECO:0000259" key="1">
    <source>
        <dbReference type="Pfam" id="PF07171"/>
    </source>
</evidence>
<reference evidence="2" key="1">
    <citation type="submission" date="2020-05" db="EMBL/GenBank/DDBJ databases">
        <authorList>
            <person name="Chiriac C."/>
            <person name="Salcher M."/>
            <person name="Ghai R."/>
            <person name="Kavagutti S V."/>
        </authorList>
    </citation>
    <scope>NUCLEOTIDE SEQUENCE</scope>
</reference>
<gene>
    <name evidence="2" type="ORF">UFOPK3937_01217</name>
</gene>
<name>A0A6J7N994_9ZZZZ</name>
<feature type="domain" description="Microcystin LR degradation protein MlrC C-terminal" evidence="1">
    <location>
        <begin position="2"/>
        <end position="159"/>
    </location>
</feature>
<dbReference type="EMBL" id="CAFBOJ010000167">
    <property type="protein sequence ID" value="CAB4989706.1"/>
    <property type="molecule type" value="Genomic_DNA"/>
</dbReference>
<accession>A0A6J7N994</accession>